<dbReference type="PANTHER" id="PTHR11733:SF241">
    <property type="entry name" value="GH26575P-RELATED"/>
    <property type="match status" value="1"/>
</dbReference>
<dbReference type="AlphaFoldDB" id="A0AAV4DHR8"/>
<dbReference type="Proteomes" id="UP000735302">
    <property type="component" value="Unassembled WGS sequence"/>
</dbReference>
<dbReference type="SUPFAM" id="SSF55486">
    <property type="entry name" value="Metalloproteases ('zincins'), catalytic domain"/>
    <property type="match status" value="1"/>
</dbReference>
<proteinExistence type="predicted"/>
<protein>
    <submittedName>
        <fullName evidence="2">Endothelin-converting enzyme 1</fullName>
    </submittedName>
</protein>
<dbReference type="GO" id="GO:0016485">
    <property type="term" value="P:protein processing"/>
    <property type="evidence" value="ECO:0007669"/>
    <property type="project" value="TreeGrafter"/>
</dbReference>
<accession>A0AAV4DHR8</accession>
<evidence type="ECO:0000259" key="1">
    <source>
        <dbReference type="Pfam" id="PF05649"/>
    </source>
</evidence>
<dbReference type="GO" id="GO:0004222">
    <property type="term" value="F:metalloendopeptidase activity"/>
    <property type="evidence" value="ECO:0007669"/>
    <property type="project" value="InterPro"/>
</dbReference>
<organism evidence="2 3">
    <name type="scientific">Plakobranchus ocellatus</name>
    <dbReference type="NCBI Taxonomy" id="259542"/>
    <lineage>
        <taxon>Eukaryota</taxon>
        <taxon>Metazoa</taxon>
        <taxon>Spiralia</taxon>
        <taxon>Lophotrochozoa</taxon>
        <taxon>Mollusca</taxon>
        <taxon>Gastropoda</taxon>
        <taxon>Heterobranchia</taxon>
        <taxon>Euthyneura</taxon>
        <taxon>Panpulmonata</taxon>
        <taxon>Sacoglossa</taxon>
        <taxon>Placobranchoidea</taxon>
        <taxon>Plakobranchidae</taxon>
        <taxon>Plakobranchus</taxon>
    </lineage>
</organism>
<sequence length="390" mass="43765">MNVSVSPCESFHKYACSGRLITPKQPYSPASVTSLQEMLSDDLYKRAVDSLSQLDPDTNSEDEQVSARIYQACLASNTAENEDQVFEEMYALLDSLDLSPDLSLPLSFDLLLRRAQDKFGVNPFLSITRPPQFDGTSYKYETRVSLPGLTFPDEEYLQPFQSSKVATTYIDTISYIIKRVLDSMANAQTGRKKRSTKQVDGAVDGMRRKRQASEITEQIIKDNLNEVFHLEWDIAQLVQTERSQAKSHVIRQETVRALQNQFSEIPWVLLTDLSLIDTVQVSDMNYLTALNSLLIDTSPAVVKMLVYVRCVVSLLPFMPATIRTKVHDAGTGIEGIYTAESCSRLSMTVAFQETMSAVLETGTLDSHINTEWASGIATRAKQELMVLIWL</sequence>
<dbReference type="Gene3D" id="1.10.1380.10">
    <property type="entry name" value="Neutral endopeptidase , domain2"/>
    <property type="match status" value="1"/>
</dbReference>
<keyword evidence="3" id="KW-1185">Reference proteome</keyword>
<dbReference type="Pfam" id="PF05649">
    <property type="entry name" value="Peptidase_M13_N"/>
    <property type="match status" value="1"/>
</dbReference>
<gene>
    <name evidence="2" type="ORF">PoB_007010300</name>
</gene>
<dbReference type="PROSITE" id="PS51885">
    <property type="entry name" value="NEPRILYSIN"/>
    <property type="match status" value="1"/>
</dbReference>
<dbReference type="GO" id="GO:0005886">
    <property type="term" value="C:plasma membrane"/>
    <property type="evidence" value="ECO:0007669"/>
    <property type="project" value="TreeGrafter"/>
</dbReference>
<name>A0AAV4DHR8_9GAST</name>
<dbReference type="InterPro" id="IPR042089">
    <property type="entry name" value="Peptidase_M13_dom_2"/>
</dbReference>
<dbReference type="EMBL" id="BLXT01007891">
    <property type="protein sequence ID" value="GFO43598.1"/>
    <property type="molecule type" value="Genomic_DNA"/>
</dbReference>
<dbReference type="InterPro" id="IPR000718">
    <property type="entry name" value="Peptidase_M13"/>
</dbReference>
<dbReference type="InterPro" id="IPR008753">
    <property type="entry name" value="Peptidase_M13_N"/>
</dbReference>
<feature type="domain" description="Peptidase M13 N-terminal" evidence="1">
    <location>
        <begin position="7"/>
        <end position="329"/>
    </location>
</feature>
<evidence type="ECO:0000313" key="3">
    <source>
        <dbReference type="Proteomes" id="UP000735302"/>
    </source>
</evidence>
<reference evidence="2 3" key="1">
    <citation type="journal article" date="2021" name="Elife">
        <title>Chloroplast acquisition without the gene transfer in kleptoplastic sea slugs, Plakobranchus ocellatus.</title>
        <authorList>
            <person name="Maeda T."/>
            <person name="Takahashi S."/>
            <person name="Yoshida T."/>
            <person name="Shimamura S."/>
            <person name="Takaki Y."/>
            <person name="Nagai Y."/>
            <person name="Toyoda A."/>
            <person name="Suzuki Y."/>
            <person name="Arimoto A."/>
            <person name="Ishii H."/>
            <person name="Satoh N."/>
            <person name="Nishiyama T."/>
            <person name="Hasebe M."/>
            <person name="Maruyama T."/>
            <person name="Minagawa J."/>
            <person name="Obokata J."/>
            <person name="Shigenobu S."/>
        </authorList>
    </citation>
    <scope>NUCLEOTIDE SEQUENCE [LARGE SCALE GENOMIC DNA]</scope>
</reference>
<dbReference type="PANTHER" id="PTHR11733">
    <property type="entry name" value="ZINC METALLOPROTEASE FAMILY M13 NEPRILYSIN-RELATED"/>
    <property type="match status" value="1"/>
</dbReference>
<comment type="caution">
    <text evidence="2">The sequence shown here is derived from an EMBL/GenBank/DDBJ whole genome shotgun (WGS) entry which is preliminary data.</text>
</comment>
<evidence type="ECO:0000313" key="2">
    <source>
        <dbReference type="EMBL" id="GFO43598.1"/>
    </source>
</evidence>